<sequence>MEIGKQFLEDSQNTQRDSYTQMLLSSKQELQQCQNQHGFSSCMQCHSIFECQVRTRYVNAVYESMNRGQVGDFDFN</sequence>
<gene>
    <name evidence="1" type="ORF">CQA66_05710</name>
</gene>
<keyword evidence="2" id="KW-1185">Reference proteome</keyword>
<reference evidence="1 2" key="1">
    <citation type="submission" date="2018-04" db="EMBL/GenBank/DDBJ databases">
        <title>Novel Campyloabacter and Helicobacter Species and Strains.</title>
        <authorList>
            <person name="Mannion A.J."/>
            <person name="Shen Z."/>
            <person name="Fox J.G."/>
        </authorList>
    </citation>
    <scope>NUCLEOTIDE SEQUENCE [LARGE SCALE GENOMIC DNA]</scope>
    <source>
        <strain evidence="1 2">MIT 97-5075</strain>
    </source>
</reference>
<protein>
    <submittedName>
        <fullName evidence="1">Uncharacterized protein</fullName>
    </submittedName>
</protein>
<dbReference type="Proteomes" id="UP000256424">
    <property type="component" value="Unassembled WGS sequence"/>
</dbReference>
<accession>A0A3D8J400</accession>
<dbReference type="EMBL" id="NXLW01000009">
    <property type="protein sequence ID" value="RDU71956.1"/>
    <property type="molecule type" value="Genomic_DNA"/>
</dbReference>
<dbReference type="OrthoDB" id="5334833at2"/>
<dbReference type="RefSeq" id="WP_104762900.1">
    <property type="nucleotide sequence ID" value="NZ_FZPM01000011.1"/>
</dbReference>
<organism evidence="1 2">
    <name type="scientific">Helicobacter aurati</name>
    <dbReference type="NCBI Taxonomy" id="137778"/>
    <lineage>
        <taxon>Bacteria</taxon>
        <taxon>Pseudomonadati</taxon>
        <taxon>Campylobacterota</taxon>
        <taxon>Epsilonproteobacteria</taxon>
        <taxon>Campylobacterales</taxon>
        <taxon>Helicobacteraceae</taxon>
        <taxon>Helicobacter</taxon>
    </lineage>
</organism>
<evidence type="ECO:0000313" key="1">
    <source>
        <dbReference type="EMBL" id="RDU71956.1"/>
    </source>
</evidence>
<proteinExistence type="predicted"/>
<name>A0A3D8J400_9HELI</name>
<comment type="caution">
    <text evidence="1">The sequence shown here is derived from an EMBL/GenBank/DDBJ whole genome shotgun (WGS) entry which is preliminary data.</text>
</comment>
<evidence type="ECO:0000313" key="2">
    <source>
        <dbReference type="Proteomes" id="UP000256424"/>
    </source>
</evidence>
<dbReference type="AlphaFoldDB" id="A0A3D8J400"/>